<gene>
    <name evidence="1" type="ORF">Vadar_017827</name>
</gene>
<evidence type="ECO:0000313" key="1">
    <source>
        <dbReference type="EMBL" id="KAH7851889.1"/>
    </source>
</evidence>
<name>A0ACB7YGD2_9ERIC</name>
<organism evidence="1 2">
    <name type="scientific">Vaccinium darrowii</name>
    <dbReference type="NCBI Taxonomy" id="229202"/>
    <lineage>
        <taxon>Eukaryota</taxon>
        <taxon>Viridiplantae</taxon>
        <taxon>Streptophyta</taxon>
        <taxon>Embryophyta</taxon>
        <taxon>Tracheophyta</taxon>
        <taxon>Spermatophyta</taxon>
        <taxon>Magnoliopsida</taxon>
        <taxon>eudicotyledons</taxon>
        <taxon>Gunneridae</taxon>
        <taxon>Pentapetalae</taxon>
        <taxon>asterids</taxon>
        <taxon>Ericales</taxon>
        <taxon>Ericaceae</taxon>
        <taxon>Vaccinioideae</taxon>
        <taxon>Vaccinieae</taxon>
        <taxon>Vaccinium</taxon>
    </lineage>
</organism>
<dbReference type="Proteomes" id="UP000828048">
    <property type="component" value="Chromosome 8"/>
</dbReference>
<keyword evidence="2" id="KW-1185">Reference proteome</keyword>
<reference evidence="1 2" key="1">
    <citation type="journal article" date="2021" name="Hortic Res">
        <title>High-quality reference genome and annotation aids understanding of berry development for evergreen blueberry (Vaccinium darrowii).</title>
        <authorList>
            <person name="Yu J."/>
            <person name="Hulse-Kemp A.M."/>
            <person name="Babiker E."/>
            <person name="Staton M."/>
        </authorList>
    </citation>
    <scope>NUCLEOTIDE SEQUENCE [LARGE SCALE GENOMIC DNA]</scope>
    <source>
        <strain evidence="2">cv. NJ 8807/NJ 8810</strain>
        <tissue evidence="1">Young leaf</tissue>
    </source>
</reference>
<sequence>MAALSSLMEVLNMESMHLIENSESGLSRLNKKSMDSGSETSDESDRTSEEPETDTESSASDSESDLNFHTEKDKHVFIEDVIIHNLNKQARHFTGTGTTPMKYPLRPIIEEILETAELIMICVLNKFVIVSRRPLITVLRTIMLLIERGLVLCAIKKVGLAKMIMLWSFWAKITAVDGHYQIGIYAVRPIEYGEEITFDYNSITDVCLELVRVKKNNMKRQFAYVGARYVMRCVFGDPKKAPPPLERLSPEAAISFLWKGKGSLVDELLRCMAPHMDDGMLNDLRSKIRSHDPSSASDDIQKELRKSLIWLRDEVRNLPCTYKCRHDAADLIHIYAHTKCFFRVREYKAVNFLYISPLDLGPKYTDK</sequence>
<protein>
    <submittedName>
        <fullName evidence="1">Uncharacterized protein</fullName>
    </submittedName>
</protein>
<evidence type="ECO:0000313" key="2">
    <source>
        <dbReference type="Proteomes" id="UP000828048"/>
    </source>
</evidence>
<proteinExistence type="predicted"/>
<accession>A0ACB7YGD2</accession>
<comment type="caution">
    <text evidence="1">The sequence shown here is derived from an EMBL/GenBank/DDBJ whole genome shotgun (WGS) entry which is preliminary data.</text>
</comment>
<dbReference type="EMBL" id="CM037158">
    <property type="protein sequence ID" value="KAH7851889.1"/>
    <property type="molecule type" value="Genomic_DNA"/>
</dbReference>